<keyword evidence="3 6" id="KW-1133">Transmembrane helix</keyword>
<dbReference type="AlphaFoldDB" id="A0A6A5RDG0"/>
<feature type="compositionally biased region" description="Polar residues" evidence="5">
    <location>
        <begin position="140"/>
        <end position="154"/>
    </location>
</feature>
<gene>
    <name evidence="7" type="ORF">M421DRAFT_422991</name>
</gene>
<reference evidence="7" key="1">
    <citation type="journal article" date="2020" name="Stud. Mycol.">
        <title>101 Dothideomycetes genomes: a test case for predicting lifestyles and emergence of pathogens.</title>
        <authorList>
            <person name="Haridas S."/>
            <person name="Albert R."/>
            <person name="Binder M."/>
            <person name="Bloem J."/>
            <person name="Labutti K."/>
            <person name="Salamov A."/>
            <person name="Andreopoulos B."/>
            <person name="Baker S."/>
            <person name="Barry K."/>
            <person name="Bills G."/>
            <person name="Bluhm B."/>
            <person name="Cannon C."/>
            <person name="Castanera R."/>
            <person name="Culley D."/>
            <person name="Daum C."/>
            <person name="Ezra D."/>
            <person name="Gonzalez J."/>
            <person name="Henrissat B."/>
            <person name="Kuo A."/>
            <person name="Liang C."/>
            <person name="Lipzen A."/>
            <person name="Lutzoni F."/>
            <person name="Magnuson J."/>
            <person name="Mondo S."/>
            <person name="Nolan M."/>
            <person name="Ohm R."/>
            <person name="Pangilinan J."/>
            <person name="Park H.-J."/>
            <person name="Ramirez L."/>
            <person name="Alfaro M."/>
            <person name="Sun H."/>
            <person name="Tritt A."/>
            <person name="Yoshinaga Y."/>
            <person name="Zwiers L.-H."/>
            <person name="Turgeon B."/>
            <person name="Goodwin S."/>
            <person name="Spatafora J."/>
            <person name="Crous P."/>
            <person name="Grigoriev I."/>
        </authorList>
    </citation>
    <scope>NUCLEOTIDE SEQUENCE</scope>
    <source>
        <strain evidence="7">CBS 183.55</strain>
    </source>
</reference>
<proteinExistence type="predicted"/>
<dbReference type="PANTHER" id="PTHR15549">
    <property type="entry name" value="PAIRED IMMUNOGLOBULIN-LIKE TYPE 2 RECEPTOR"/>
    <property type="match status" value="1"/>
</dbReference>
<keyword evidence="2 6" id="KW-0812">Transmembrane</keyword>
<dbReference type="GO" id="GO:0016020">
    <property type="term" value="C:membrane"/>
    <property type="evidence" value="ECO:0007669"/>
    <property type="project" value="UniProtKB-SubCell"/>
</dbReference>
<evidence type="ECO:0000313" key="7">
    <source>
        <dbReference type="EMBL" id="KAF1926301.1"/>
    </source>
</evidence>
<evidence type="ECO:0000256" key="2">
    <source>
        <dbReference type="ARBA" id="ARBA00022692"/>
    </source>
</evidence>
<dbReference type="PANTHER" id="PTHR15549:SF30">
    <property type="entry name" value="MID2 DOMAIN-CONTAINING PROTEIN"/>
    <property type="match status" value="1"/>
</dbReference>
<organism evidence="7 8">
    <name type="scientific">Didymella exigua CBS 183.55</name>
    <dbReference type="NCBI Taxonomy" id="1150837"/>
    <lineage>
        <taxon>Eukaryota</taxon>
        <taxon>Fungi</taxon>
        <taxon>Dikarya</taxon>
        <taxon>Ascomycota</taxon>
        <taxon>Pezizomycotina</taxon>
        <taxon>Dothideomycetes</taxon>
        <taxon>Pleosporomycetidae</taxon>
        <taxon>Pleosporales</taxon>
        <taxon>Pleosporineae</taxon>
        <taxon>Didymellaceae</taxon>
        <taxon>Didymella</taxon>
    </lineage>
</organism>
<feature type="region of interest" description="Disordered" evidence="5">
    <location>
        <begin position="37"/>
        <end position="100"/>
    </location>
</feature>
<dbReference type="InterPro" id="IPR051694">
    <property type="entry name" value="Immunoregulatory_rcpt-like"/>
</dbReference>
<feature type="compositionally biased region" description="Low complexity" evidence="5">
    <location>
        <begin position="76"/>
        <end position="88"/>
    </location>
</feature>
<accession>A0A6A5RDG0</accession>
<feature type="transmembrane region" description="Helical" evidence="6">
    <location>
        <begin position="108"/>
        <end position="131"/>
    </location>
</feature>
<sequence>MISLQPPTFSTLPPNGNSDGNTTQFCNKVQVLENNSTVTTTSVPCPPTGSADGTQTSEANSAQTGSTGVGKSTQRSVSPSKTPTVSPTEAGSNSTIPTGRKGLEAGPVAGVAIGMLFAGALIAGVIFLFLLRRQKKRRATSTTAHSRQHSSYTERNPAEDDAITGDLSKIRDNIKNHVRTYYHSGPISATNLNEAAIRDIAALTGTSAALIVKTLADSLTRDNALRLIVGSVILPRCTGERSPSLLPNDVAALAASIPASNENNSQSVLFSKWKSVTAVLLQQQYGKQGQDPDRAEAFQDTVASLDSILAPFIKGNVDGRQRRKNLDMILTRAANFAFLLFAQPGTFCFDFASHQGGLTVFPSLVQTVGDRGQPLNPIKALTEKEVVAV</sequence>
<dbReference type="OrthoDB" id="5421765at2759"/>
<evidence type="ECO:0000256" key="5">
    <source>
        <dbReference type="SAM" id="MobiDB-lite"/>
    </source>
</evidence>
<evidence type="ECO:0000256" key="3">
    <source>
        <dbReference type="ARBA" id="ARBA00022989"/>
    </source>
</evidence>
<dbReference type="EMBL" id="ML978978">
    <property type="protein sequence ID" value="KAF1926301.1"/>
    <property type="molecule type" value="Genomic_DNA"/>
</dbReference>
<evidence type="ECO:0000313" key="8">
    <source>
        <dbReference type="Proteomes" id="UP000800082"/>
    </source>
</evidence>
<feature type="region of interest" description="Disordered" evidence="5">
    <location>
        <begin position="1"/>
        <end position="23"/>
    </location>
</feature>
<keyword evidence="8" id="KW-1185">Reference proteome</keyword>
<protein>
    <submittedName>
        <fullName evidence="7">Uncharacterized protein</fullName>
    </submittedName>
</protein>
<dbReference type="Proteomes" id="UP000800082">
    <property type="component" value="Unassembled WGS sequence"/>
</dbReference>
<evidence type="ECO:0000256" key="1">
    <source>
        <dbReference type="ARBA" id="ARBA00004167"/>
    </source>
</evidence>
<keyword evidence="4 6" id="KW-0472">Membrane</keyword>
<name>A0A6A5RDG0_9PLEO</name>
<evidence type="ECO:0000256" key="6">
    <source>
        <dbReference type="SAM" id="Phobius"/>
    </source>
</evidence>
<dbReference type="RefSeq" id="XP_033446553.1">
    <property type="nucleotide sequence ID" value="XM_033593328.1"/>
</dbReference>
<evidence type="ECO:0000256" key="4">
    <source>
        <dbReference type="ARBA" id="ARBA00023136"/>
    </source>
</evidence>
<comment type="subcellular location">
    <subcellularLocation>
        <location evidence="1">Membrane</location>
        <topology evidence="1">Single-pass membrane protein</topology>
    </subcellularLocation>
</comment>
<feature type="region of interest" description="Disordered" evidence="5">
    <location>
        <begin position="138"/>
        <end position="160"/>
    </location>
</feature>
<dbReference type="GO" id="GO:0071944">
    <property type="term" value="C:cell periphery"/>
    <property type="evidence" value="ECO:0007669"/>
    <property type="project" value="UniProtKB-ARBA"/>
</dbReference>
<dbReference type="GeneID" id="54350996"/>
<feature type="compositionally biased region" description="Polar residues" evidence="5">
    <location>
        <begin position="51"/>
        <end position="75"/>
    </location>
</feature>